<sequence>MRRASLHVLCLFAVALAIAACATTRGAELEPRYVALHNAFAAMGLAQVGPLQRGSLAEGREMRFPVELTADCTTIALFGGQGVRDLDATLLDAGGAVVARDATKDPQAVLRACVDAPGTYTLHVKMASGAGEFMTASWTGGPSAGPRTGGASSALATLSGTGTCDSPIALSPGSFTGSTSRGESEHEGSCSSSTSREVVYRFELTARKRVTIDVNPHFDSVIYLRKDDCTDPDTEIACNDDAPHEHDSHLDEELEPGVYFLFVDGYSSESGTFKLNVVMNDVPTLEEVCQSARVLSTGLVTSGSTRGLYDHVRSSGCGDTAKGPDTPYRFDLARRSRVRIVERSSDFSTVLYVRRRCTDAKSEIACADAGFHDGEATFAGMLEPGSYTVVADATDREADGSYSLFAEVGPENGQAGTPGDTCADASPLGNLDASAAGDTFLARDDLSVRCGGTGTPDVVYRLEVAKRSRIVAQLDHQEGSHVLALRKSCADVSTEFACSASIDRTVEPGVYYLIVDGDPTFGLGRFSFAFRMREVAGQENACRAPKLLANGQTAKGTTAGGSDKFVASCAGSYDGQASPDAVYRIVVPSRGRVRLNVTGTGFSPVLALRRSCLDGTGGAPEVACNADASSNRAHIDTTLDAGTYFAVIDGQGRGNQGAYALEYVFSAAPKTR</sequence>
<evidence type="ECO:0000313" key="3">
    <source>
        <dbReference type="EMBL" id="WXB08840.1"/>
    </source>
</evidence>
<accession>A0ABZ2LDH9</accession>
<evidence type="ECO:0000256" key="2">
    <source>
        <dbReference type="SAM" id="SignalP"/>
    </source>
</evidence>
<evidence type="ECO:0000313" key="4">
    <source>
        <dbReference type="Proteomes" id="UP001374803"/>
    </source>
</evidence>
<gene>
    <name evidence="3" type="ORF">LVJ94_16565</name>
</gene>
<feature type="chain" id="PRO_5046645926" description="Peptidase C-terminal archaeal/bacterial domain-containing protein" evidence="2">
    <location>
        <begin position="20"/>
        <end position="672"/>
    </location>
</feature>
<dbReference type="Proteomes" id="UP001374803">
    <property type="component" value="Chromosome"/>
</dbReference>
<name>A0ABZ2LDH9_9BACT</name>
<feature type="region of interest" description="Disordered" evidence="1">
    <location>
        <begin position="165"/>
        <end position="192"/>
    </location>
</feature>
<dbReference type="Gene3D" id="2.60.120.380">
    <property type="match status" value="2"/>
</dbReference>
<evidence type="ECO:0008006" key="5">
    <source>
        <dbReference type="Google" id="ProtNLM"/>
    </source>
</evidence>
<feature type="signal peptide" evidence="2">
    <location>
        <begin position="1"/>
        <end position="19"/>
    </location>
</feature>
<organism evidence="3 4">
    <name type="scientific">Pendulispora rubella</name>
    <dbReference type="NCBI Taxonomy" id="2741070"/>
    <lineage>
        <taxon>Bacteria</taxon>
        <taxon>Pseudomonadati</taxon>
        <taxon>Myxococcota</taxon>
        <taxon>Myxococcia</taxon>
        <taxon>Myxococcales</taxon>
        <taxon>Sorangiineae</taxon>
        <taxon>Pendulisporaceae</taxon>
        <taxon>Pendulispora</taxon>
    </lineage>
</organism>
<keyword evidence="2" id="KW-0732">Signal</keyword>
<dbReference type="EMBL" id="CP089983">
    <property type="protein sequence ID" value="WXB08840.1"/>
    <property type="molecule type" value="Genomic_DNA"/>
</dbReference>
<evidence type="ECO:0000256" key="1">
    <source>
        <dbReference type="SAM" id="MobiDB-lite"/>
    </source>
</evidence>
<reference evidence="3" key="1">
    <citation type="submission" date="2021-12" db="EMBL/GenBank/DDBJ databases">
        <title>Discovery of the Pendulisporaceae a myxobacterial family with distinct sporulation behavior and unique specialized metabolism.</title>
        <authorList>
            <person name="Garcia R."/>
            <person name="Popoff A."/>
            <person name="Bader C.D."/>
            <person name="Loehr J."/>
            <person name="Walesch S."/>
            <person name="Walt C."/>
            <person name="Boldt J."/>
            <person name="Bunk B."/>
            <person name="Haeckl F.J.F.P.J."/>
            <person name="Gunesch A.P."/>
            <person name="Birkelbach J."/>
            <person name="Nuebel U."/>
            <person name="Pietschmann T."/>
            <person name="Bach T."/>
            <person name="Mueller R."/>
        </authorList>
    </citation>
    <scope>NUCLEOTIDE SEQUENCE</scope>
    <source>
        <strain evidence="3">MSr11367</strain>
    </source>
</reference>
<dbReference type="PROSITE" id="PS51257">
    <property type="entry name" value="PROKAR_LIPOPROTEIN"/>
    <property type="match status" value="1"/>
</dbReference>
<dbReference type="RefSeq" id="WP_394838515.1">
    <property type="nucleotide sequence ID" value="NZ_CP089929.1"/>
</dbReference>
<protein>
    <recommendedName>
        <fullName evidence="5">Peptidase C-terminal archaeal/bacterial domain-containing protein</fullName>
    </recommendedName>
</protein>
<keyword evidence="4" id="KW-1185">Reference proteome</keyword>
<proteinExistence type="predicted"/>